<dbReference type="Proteomes" id="UP001305647">
    <property type="component" value="Unassembled WGS sequence"/>
</dbReference>
<dbReference type="Gene3D" id="3.90.550.10">
    <property type="entry name" value="Spore Coat Polysaccharide Biosynthesis Protein SpsA, Chain A"/>
    <property type="match status" value="1"/>
</dbReference>
<accession>A0AAN6SXG1</accession>
<dbReference type="InterPro" id="IPR052427">
    <property type="entry name" value="Glycosyltrans_GT2/GT47"/>
</dbReference>
<dbReference type="GO" id="GO:0016020">
    <property type="term" value="C:membrane"/>
    <property type="evidence" value="ECO:0007669"/>
    <property type="project" value="UniProtKB-SubCell"/>
</dbReference>
<dbReference type="PANTHER" id="PTHR47844:SF1">
    <property type="entry name" value="EXOSTOSIN-LIKE 2"/>
    <property type="match status" value="1"/>
</dbReference>
<dbReference type="SUPFAM" id="SSF53448">
    <property type="entry name" value="Nucleotide-diphospho-sugar transferases"/>
    <property type="match status" value="1"/>
</dbReference>
<keyword evidence="6 8" id="KW-0472">Membrane</keyword>
<proteinExistence type="predicted"/>
<dbReference type="PANTHER" id="PTHR47844">
    <property type="entry name" value="SYNTHASE CPS1, PUTATIVE (AFU_ORTHOLOGUE AFUA_7G02500)-RELATED"/>
    <property type="match status" value="1"/>
</dbReference>
<name>A0AAN6SXG1_9PEZI</name>
<sequence>MTGIMIALDQAFTRLAGKDSYLYWFLALFAWRYLRFVVNLAAFWCYSPSPVSGRPLYTPSKDVTAVIPTVAPESADFSETLCCCADNEPAKIFIVAPGKELFAKARSIVAEFTVLYPSVEFKVLQSTVVSKREQVAVAIPHVQTDITVLLDDHVFWGPRYLESLLCPFASPSVGLVGTNKLVRRADGLNLWGRIWNMLGATYLCRHNFEIRATNTVDGGVFVISGRTCAIRTEIVQHPDFLSGYTNERFFFRKFGPLNPDDDNYITRFVVRQGWKIKIQYTDASVLETKLGVEKPLHTKFLGQCRRWVRTTWRSNLCSLLTDRTVWATQPYCVYSVYLTSLTNFAAVTDPLLVHLFVHSSAYTSRLRLALLVCWILLTKTVKVFDYFRRHPQDLVLFPVYLAFGYFHSLIKFWALLTFWDCAWSGRKLDQIKGANPGTQGKKNGENGNDYAGPEHPHVAALRAIRIRITQLQRFHIDHIRRYQQPILAELNYIKQALQVLHREHRAICDNLTVIRERLGEVADEADGAGKAECLAAEAQTAITKVIEDLQAAVAGMETRWYQSISEDDETAVATSDPNQISRGKLQLRVK</sequence>
<keyword evidence="7" id="KW-0325">Glycoprotein</keyword>
<reference evidence="9" key="2">
    <citation type="submission" date="2023-05" db="EMBL/GenBank/DDBJ databases">
        <authorList>
            <consortium name="Lawrence Berkeley National Laboratory"/>
            <person name="Steindorff A."/>
            <person name="Hensen N."/>
            <person name="Bonometti L."/>
            <person name="Westerberg I."/>
            <person name="Brannstrom I.O."/>
            <person name="Guillou S."/>
            <person name="Cros-Aarteil S."/>
            <person name="Calhoun S."/>
            <person name="Haridas S."/>
            <person name="Kuo A."/>
            <person name="Mondo S."/>
            <person name="Pangilinan J."/>
            <person name="Riley R."/>
            <person name="Labutti K."/>
            <person name="Andreopoulos B."/>
            <person name="Lipzen A."/>
            <person name="Chen C."/>
            <person name="Yanf M."/>
            <person name="Daum C."/>
            <person name="Ng V."/>
            <person name="Clum A."/>
            <person name="Ohm R."/>
            <person name="Martin F."/>
            <person name="Silar P."/>
            <person name="Natvig D."/>
            <person name="Lalanne C."/>
            <person name="Gautier V."/>
            <person name="Ament-Velasquez S.L."/>
            <person name="Kruys A."/>
            <person name="Hutchinson M.I."/>
            <person name="Powell A.J."/>
            <person name="Barry K."/>
            <person name="Miller A.N."/>
            <person name="Grigoriev I.V."/>
            <person name="Debuchy R."/>
            <person name="Gladieux P."/>
            <person name="Thoren M.H."/>
            <person name="Johannesson H."/>
        </authorList>
    </citation>
    <scope>NUCLEOTIDE SEQUENCE</scope>
    <source>
        <strain evidence="9">CBS 757.83</strain>
    </source>
</reference>
<comment type="subcellular location">
    <subcellularLocation>
        <location evidence="1">Membrane</location>
    </subcellularLocation>
</comment>
<evidence type="ECO:0000313" key="9">
    <source>
        <dbReference type="EMBL" id="KAK4097435.1"/>
    </source>
</evidence>
<evidence type="ECO:0000256" key="3">
    <source>
        <dbReference type="ARBA" id="ARBA00022679"/>
    </source>
</evidence>
<evidence type="ECO:0000313" key="10">
    <source>
        <dbReference type="Proteomes" id="UP001305647"/>
    </source>
</evidence>
<dbReference type="EMBL" id="MU863675">
    <property type="protein sequence ID" value="KAK4097435.1"/>
    <property type="molecule type" value="Genomic_DNA"/>
</dbReference>
<evidence type="ECO:0000256" key="4">
    <source>
        <dbReference type="ARBA" id="ARBA00022692"/>
    </source>
</evidence>
<evidence type="ECO:0000256" key="5">
    <source>
        <dbReference type="ARBA" id="ARBA00022989"/>
    </source>
</evidence>
<keyword evidence="10" id="KW-1185">Reference proteome</keyword>
<evidence type="ECO:0000256" key="2">
    <source>
        <dbReference type="ARBA" id="ARBA00022676"/>
    </source>
</evidence>
<keyword evidence="2" id="KW-0328">Glycosyltransferase</keyword>
<feature type="transmembrane region" description="Helical" evidence="8">
    <location>
        <begin position="21"/>
        <end position="44"/>
    </location>
</feature>
<keyword evidence="5 8" id="KW-1133">Transmembrane helix</keyword>
<dbReference type="CDD" id="cd06434">
    <property type="entry name" value="GT2_HAS"/>
    <property type="match status" value="1"/>
</dbReference>
<dbReference type="GO" id="GO:0016757">
    <property type="term" value="F:glycosyltransferase activity"/>
    <property type="evidence" value="ECO:0007669"/>
    <property type="project" value="UniProtKB-KW"/>
</dbReference>
<dbReference type="AlphaFoldDB" id="A0AAN6SXG1"/>
<dbReference type="InterPro" id="IPR029044">
    <property type="entry name" value="Nucleotide-diphossugar_trans"/>
</dbReference>
<protein>
    <submittedName>
        <fullName evidence="9">Glycosyltransferase family 2 protein</fullName>
    </submittedName>
</protein>
<organism evidence="9 10">
    <name type="scientific">Parathielavia hyrcaniae</name>
    <dbReference type="NCBI Taxonomy" id="113614"/>
    <lineage>
        <taxon>Eukaryota</taxon>
        <taxon>Fungi</taxon>
        <taxon>Dikarya</taxon>
        <taxon>Ascomycota</taxon>
        <taxon>Pezizomycotina</taxon>
        <taxon>Sordariomycetes</taxon>
        <taxon>Sordariomycetidae</taxon>
        <taxon>Sordariales</taxon>
        <taxon>Chaetomiaceae</taxon>
        <taxon>Parathielavia</taxon>
    </lineage>
</organism>
<dbReference type="Pfam" id="PF13641">
    <property type="entry name" value="Glyco_tranf_2_3"/>
    <property type="match status" value="1"/>
</dbReference>
<comment type="caution">
    <text evidence="9">The sequence shown here is derived from an EMBL/GenBank/DDBJ whole genome shotgun (WGS) entry which is preliminary data.</text>
</comment>
<gene>
    <name evidence="9" type="ORF">N658DRAFT_518626</name>
</gene>
<keyword evidence="3" id="KW-0808">Transferase</keyword>
<evidence type="ECO:0000256" key="1">
    <source>
        <dbReference type="ARBA" id="ARBA00004370"/>
    </source>
</evidence>
<evidence type="ECO:0000256" key="6">
    <source>
        <dbReference type="ARBA" id="ARBA00023136"/>
    </source>
</evidence>
<reference evidence="9" key="1">
    <citation type="journal article" date="2023" name="Mol. Phylogenet. Evol.">
        <title>Genome-scale phylogeny and comparative genomics of the fungal order Sordariales.</title>
        <authorList>
            <person name="Hensen N."/>
            <person name="Bonometti L."/>
            <person name="Westerberg I."/>
            <person name="Brannstrom I.O."/>
            <person name="Guillou S."/>
            <person name="Cros-Aarteil S."/>
            <person name="Calhoun S."/>
            <person name="Haridas S."/>
            <person name="Kuo A."/>
            <person name="Mondo S."/>
            <person name="Pangilinan J."/>
            <person name="Riley R."/>
            <person name="LaButti K."/>
            <person name="Andreopoulos B."/>
            <person name="Lipzen A."/>
            <person name="Chen C."/>
            <person name="Yan M."/>
            <person name="Daum C."/>
            <person name="Ng V."/>
            <person name="Clum A."/>
            <person name="Steindorff A."/>
            <person name="Ohm R.A."/>
            <person name="Martin F."/>
            <person name="Silar P."/>
            <person name="Natvig D.O."/>
            <person name="Lalanne C."/>
            <person name="Gautier V."/>
            <person name="Ament-Velasquez S.L."/>
            <person name="Kruys A."/>
            <person name="Hutchinson M.I."/>
            <person name="Powell A.J."/>
            <person name="Barry K."/>
            <person name="Miller A.N."/>
            <person name="Grigoriev I.V."/>
            <person name="Debuchy R."/>
            <person name="Gladieux P."/>
            <person name="Hiltunen Thoren M."/>
            <person name="Johannesson H."/>
        </authorList>
    </citation>
    <scope>NUCLEOTIDE SEQUENCE</scope>
    <source>
        <strain evidence="9">CBS 757.83</strain>
    </source>
</reference>
<keyword evidence="4 8" id="KW-0812">Transmembrane</keyword>
<evidence type="ECO:0000256" key="8">
    <source>
        <dbReference type="SAM" id="Phobius"/>
    </source>
</evidence>
<evidence type="ECO:0000256" key="7">
    <source>
        <dbReference type="ARBA" id="ARBA00023180"/>
    </source>
</evidence>